<reference evidence="2 3" key="1">
    <citation type="journal article" date="2016" name="Nat. Commun.">
        <title>Thousands of microbial genomes shed light on interconnected biogeochemical processes in an aquifer system.</title>
        <authorList>
            <person name="Anantharaman K."/>
            <person name="Brown C.T."/>
            <person name="Hug L.A."/>
            <person name="Sharon I."/>
            <person name="Castelle C.J."/>
            <person name="Probst A.J."/>
            <person name="Thomas B.C."/>
            <person name="Singh A."/>
            <person name="Wilkins M.J."/>
            <person name="Karaoz U."/>
            <person name="Brodie E.L."/>
            <person name="Williams K.H."/>
            <person name="Hubbard S.S."/>
            <person name="Banfield J.F."/>
        </authorList>
    </citation>
    <scope>NUCLEOTIDE SEQUENCE [LARGE SCALE GENOMIC DNA]</scope>
</reference>
<comment type="caution">
    <text evidence="2">The sequence shown here is derived from an EMBL/GenBank/DDBJ whole genome shotgun (WGS) entry which is preliminary data.</text>
</comment>
<name>A0A1G2DF15_9BACT</name>
<dbReference type="InterPro" id="IPR012902">
    <property type="entry name" value="N_methyl_site"/>
</dbReference>
<dbReference type="Proteomes" id="UP000178534">
    <property type="component" value="Unassembled WGS sequence"/>
</dbReference>
<proteinExistence type="predicted"/>
<evidence type="ECO:0000313" key="3">
    <source>
        <dbReference type="Proteomes" id="UP000178534"/>
    </source>
</evidence>
<dbReference type="NCBIfam" id="TIGR02532">
    <property type="entry name" value="IV_pilin_GFxxxE"/>
    <property type="match status" value="1"/>
</dbReference>
<dbReference type="Pfam" id="PF07963">
    <property type="entry name" value="N_methyl"/>
    <property type="match status" value="1"/>
</dbReference>
<keyword evidence="1" id="KW-0812">Transmembrane</keyword>
<dbReference type="STRING" id="1798665.A2942_02240"/>
<keyword evidence="1" id="KW-0472">Membrane</keyword>
<dbReference type="EMBL" id="MHLP01000029">
    <property type="protein sequence ID" value="OGZ12022.1"/>
    <property type="molecule type" value="Genomic_DNA"/>
</dbReference>
<gene>
    <name evidence="2" type="ORF">A2942_02240</name>
</gene>
<evidence type="ECO:0008006" key="4">
    <source>
        <dbReference type="Google" id="ProtNLM"/>
    </source>
</evidence>
<protein>
    <recommendedName>
        <fullName evidence="4">Prepilin-type N-terminal cleavage/methylation domain-containing protein</fullName>
    </recommendedName>
</protein>
<organism evidence="2 3">
    <name type="scientific">Candidatus Lloydbacteria bacterium RIFCSPLOWO2_01_FULL_50_20</name>
    <dbReference type="NCBI Taxonomy" id="1798665"/>
    <lineage>
        <taxon>Bacteria</taxon>
        <taxon>Candidatus Lloydiibacteriota</taxon>
    </lineage>
</organism>
<evidence type="ECO:0000313" key="2">
    <source>
        <dbReference type="EMBL" id="OGZ12022.1"/>
    </source>
</evidence>
<keyword evidence="1" id="KW-1133">Transmembrane helix</keyword>
<feature type="transmembrane region" description="Helical" evidence="1">
    <location>
        <begin position="23"/>
        <end position="44"/>
    </location>
</feature>
<accession>A0A1G2DF15</accession>
<evidence type="ECO:0000256" key="1">
    <source>
        <dbReference type="SAM" id="Phobius"/>
    </source>
</evidence>
<sequence length="223" mass="24592">MKFFWSYLRNSAQKAVTELQKGFSLVELVVAVSILIILTLTFLFSYSSFDRRVTVDILAHQIAVWIHDAQVSAMSVRRAANEQTRFPGYGLHFDKTTPGKFAYFADIDKDRIYDPIPAGKKCGDAGVECQQEISLLRGNIVASLCGNQPFGAQEATCTSAVPGSDNLYDTNIVDIVFMRPNPFDATIIGSGGTAYSHAEITIASPKNYRHTIIVWTTGQVSVR</sequence>
<dbReference type="AlphaFoldDB" id="A0A1G2DF15"/>
<dbReference type="PROSITE" id="PS00409">
    <property type="entry name" value="PROKAR_NTER_METHYL"/>
    <property type="match status" value="1"/>
</dbReference>